<dbReference type="InterPro" id="IPR001873">
    <property type="entry name" value="ENaC"/>
</dbReference>
<evidence type="ECO:0000313" key="15">
    <source>
        <dbReference type="Proteomes" id="UP001168821"/>
    </source>
</evidence>
<evidence type="ECO:0000256" key="10">
    <source>
        <dbReference type="ARBA" id="ARBA00023201"/>
    </source>
</evidence>
<keyword evidence="10 12" id="KW-0739">Sodium transport</keyword>
<organism evidence="14 15">
    <name type="scientific">Zophobas morio</name>
    <dbReference type="NCBI Taxonomy" id="2755281"/>
    <lineage>
        <taxon>Eukaryota</taxon>
        <taxon>Metazoa</taxon>
        <taxon>Ecdysozoa</taxon>
        <taxon>Arthropoda</taxon>
        <taxon>Hexapoda</taxon>
        <taxon>Insecta</taxon>
        <taxon>Pterygota</taxon>
        <taxon>Neoptera</taxon>
        <taxon>Endopterygota</taxon>
        <taxon>Coleoptera</taxon>
        <taxon>Polyphaga</taxon>
        <taxon>Cucujiformia</taxon>
        <taxon>Tenebrionidae</taxon>
        <taxon>Zophobas</taxon>
    </lineage>
</organism>
<feature type="transmembrane region" description="Helical" evidence="13">
    <location>
        <begin position="56"/>
        <end position="77"/>
    </location>
</feature>
<evidence type="ECO:0000256" key="5">
    <source>
        <dbReference type="ARBA" id="ARBA00022692"/>
    </source>
</evidence>
<protein>
    <submittedName>
        <fullName evidence="14">Uncharacterized protein</fullName>
    </submittedName>
</protein>
<reference evidence="14" key="1">
    <citation type="journal article" date="2023" name="G3 (Bethesda)">
        <title>Whole genome assemblies of Zophobas morio and Tenebrio molitor.</title>
        <authorList>
            <person name="Kaur S."/>
            <person name="Stinson S.A."/>
            <person name="diCenzo G.C."/>
        </authorList>
    </citation>
    <scope>NUCLEOTIDE SEQUENCE</scope>
    <source>
        <strain evidence="14">QUZm001</strain>
    </source>
</reference>
<evidence type="ECO:0000256" key="3">
    <source>
        <dbReference type="ARBA" id="ARBA00022448"/>
    </source>
</evidence>
<keyword evidence="3 12" id="KW-0813">Transport</keyword>
<keyword evidence="15" id="KW-1185">Reference proteome</keyword>
<evidence type="ECO:0000256" key="4">
    <source>
        <dbReference type="ARBA" id="ARBA00022461"/>
    </source>
</evidence>
<evidence type="ECO:0000256" key="11">
    <source>
        <dbReference type="ARBA" id="ARBA00023303"/>
    </source>
</evidence>
<evidence type="ECO:0000256" key="6">
    <source>
        <dbReference type="ARBA" id="ARBA00022989"/>
    </source>
</evidence>
<keyword evidence="7" id="KW-0915">Sodium</keyword>
<evidence type="ECO:0000256" key="7">
    <source>
        <dbReference type="ARBA" id="ARBA00023053"/>
    </source>
</evidence>
<comment type="subcellular location">
    <subcellularLocation>
        <location evidence="1">Membrane</location>
        <topology evidence="1">Multi-pass membrane protein</topology>
    </subcellularLocation>
</comment>
<keyword evidence="11 12" id="KW-0407">Ion channel</keyword>
<keyword evidence="9 13" id="KW-0472">Membrane</keyword>
<evidence type="ECO:0000256" key="2">
    <source>
        <dbReference type="ARBA" id="ARBA00007193"/>
    </source>
</evidence>
<comment type="caution">
    <text evidence="14">The sequence shown here is derived from an EMBL/GenBank/DDBJ whole genome shotgun (WGS) entry which is preliminary data.</text>
</comment>
<comment type="similarity">
    <text evidence="2 12">Belongs to the amiloride-sensitive sodium channel (TC 1.A.6) family.</text>
</comment>
<evidence type="ECO:0000313" key="14">
    <source>
        <dbReference type="EMBL" id="KAJ3654362.1"/>
    </source>
</evidence>
<keyword evidence="4 12" id="KW-0894">Sodium channel</keyword>
<dbReference type="Proteomes" id="UP001168821">
    <property type="component" value="Unassembled WGS sequence"/>
</dbReference>
<dbReference type="GO" id="GO:0005886">
    <property type="term" value="C:plasma membrane"/>
    <property type="evidence" value="ECO:0007669"/>
    <property type="project" value="TreeGrafter"/>
</dbReference>
<dbReference type="EMBL" id="JALNTZ010000004">
    <property type="protein sequence ID" value="KAJ3654362.1"/>
    <property type="molecule type" value="Genomic_DNA"/>
</dbReference>
<dbReference type="AlphaFoldDB" id="A0AA38ID77"/>
<gene>
    <name evidence="14" type="ORF">Zmor_013554</name>
</gene>
<accession>A0AA38ID77</accession>
<sequence length="177" mass="21035">MSNVIVTPKHDEEIEKIKDRPLFKQIRRWYSQFMNSSTIHGLKYLVDNEKSVIEKIWWICILLLSTYTCAVLIKLTWQKWEENPVITAFRQNLVPLWDIPFPAVTVCYGYLHKKESIVTFLSSKYLKIRQTLVKPLRLPNEISIFQRNSLLFNSSMDTRFWKENFEPCITTLGAKNF</sequence>
<evidence type="ECO:0000256" key="8">
    <source>
        <dbReference type="ARBA" id="ARBA00023065"/>
    </source>
</evidence>
<keyword evidence="6 13" id="KW-1133">Transmembrane helix</keyword>
<dbReference type="GO" id="GO:0015280">
    <property type="term" value="F:ligand-gated sodium channel activity"/>
    <property type="evidence" value="ECO:0007669"/>
    <property type="project" value="TreeGrafter"/>
</dbReference>
<evidence type="ECO:0000256" key="1">
    <source>
        <dbReference type="ARBA" id="ARBA00004141"/>
    </source>
</evidence>
<name>A0AA38ID77_9CUCU</name>
<dbReference type="Pfam" id="PF00858">
    <property type="entry name" value="ASC"/>
    <property type="match status" value="1"/>
</dbReference>
<dbReference type="PANTHER" id="PTHR11690:SF288">
    <property type="entry name" value="AMILORIDE-SENSITIVE NA+ CHANNEL-RELATED"/>
    <property type="match status" value="1"/>
</dbReference>
<keyword evidence="8 12" id="KW-0406">Ion transport</keyword>
<keyword evidence="5 12" id="KW-0812">Transmembrane</keyword>
<evidence type="ECO:0000256" key="13">
    <source>
        <dbReference type="SAM" id="Phobius"/>
    </source>
</evidence>
<proteinExistence type="inferred from homology"/>
<evidence type="ECO:0000256" key="12">
    <source>
        <dbReference type="RuleBase" id="RU000679"/>
    </source>
</evidence>
<evidence type="ECO:0000256" key="9">
    <source>
        <dbReference type="ARBA" id="ARBA00023136"/>
    </source>
</evidence>
<dbReference type="PANTHER" id="PTHR11690">
    <property type="entry name" value="AMILORIDE-SENSITIVE SODIUM CHANNEL-RELATED"/>
    <property type="match status" value="1"/>
</dbReference>